<dbReference type="AlphaFoldDB" id="A0A8J8MW40"/>
<feature type="domain" description="Plasmid replication protein C C-terminal" evidence="3">
    <location>
        <begin position="284"/>
        <end position="368"/>
    </location>
</feature>
<evidence type="ECO:0000256" key="1">
    <source>
        <dbReference type="SAM" id="MobiDB-lite"/>
    </source>
</evidence>
<reference evidence="4" key="1">
    <citation type="submission" date="2020-01" db="EMBL/GenBank/DDBJ databases">
        <authorList>
            <person name="Yang Y."/>
            <person name="Kwon Y.M."/>
        </authorList>
    </citation>
    <scope>NUCLEOTIDE SEQUENCE</scope>
    <source>
        <strain evidence="4">PG104</strain>
        <plasmid evidence="4">unnamed5</plasmid>
    </source>
</reference>
<organism evidence="4 5">
    <name type="scientific">Falsirhodobacter algicola</name>
    <dbReference type="NCBI Taxonomy" id="2692330"/>
    <lineage>
        <taxon>Bacteria</taxon>
        <taxon>Pseudomonadati</taxon>
        <taxon>Pseudomonadota</taxon>
        <taxon>Alphaproteobacteria</taxon>
        <taxon>Rhodobacterales</taxon>
        <taxon>Paracoccaceae</taxon>
        <taxon>Falsirhodobacter</taxon>
    </lineage>
</organism>
<dbReference type="SUPFAM" id="SSF46785">
    <property type="entry name" value="Winged helix' DNA-binding domain"/>
    <property type="match status" value="1"/>
</dbReference>
<dbReference type="InterPro" id="IPR047611">
    <property type="entry name" value="RepABC_RepC"/>
</dbReference>
<dbReference type="Pfam" id="PF11800">
    <property type="entry name" value="RP-C_C"/>
    <property type="match status" value="1"/>
</dbReference>
<proteinExistence type="predicted"/>
<feature type="compositionally biased region" description="Basic and acidic residues" evidence="1">
    <location>
        <begin position="225"/>
        <end position="234"/>
    </location>
</feature>
<dbReference type="Pfam" id="PF03428">
    <property type="entry name" value="RP-C"/>
    <property type="match status" value="1"/>
</dbReference>
<evidence type="ECO:0000313" key="5">
    <source>
        <dbReference type="Proteomes" id="UP000679284"/>
    </source>
</evidence>
<evidence type="ECO:0000259" key="2">
    <source>
        <dbReference type="Pfam" id="PF03428"/>
    </source>
</evidence>
<evidence type="ECO:0000259" key="3">
    <source>
        <dbReference type="Pfam" id="PF11800"/>
    </source>
</evidence>
<evidence type="ECO:0000313" key="4">
    <source>
        <dbReference type="EMBL" id="QUS37416.1"/>
    </source>
</evidence>
<dbReference type="InterPro" id="IPR005090">
    <property type="entry name" value="RepC_N"/>
</dbReference>
<gene>
    <name evidence="4" type="ORF">GR316_13625</name>
</gene>
<accession>A0A8J8MW40</accession>
<evidence type="ECO:0008006" key="6">
    <source>
        <dbReference type="Google" id="ProtNLM"/>
    </source>
</evidence>
<dbReference type="EMBL" id="CP047294">
    <property type="protein sequence ID" value="QUS37416.1"/>
    <property type="molecule type" value="Genomic_DNA"/>
</dbReference>
<dbReference type="KEGG" id="fap:GR316_13625"/>
<keyword evidence="4" id="KW-0614">Plasmid</keyword>
<keyword evidence="5" id="KW-1185">Reference proteome</keyword>
<dbReference type="NCBIfam" id="NF040974">
    <property type="entry name" value="RepABC_RepC"/>
    <property type="match status" value="1"/>
</dbReference>
<geneLocation type="plasmid" evidence="4 5">
    <name>unnamed5</name>
</geneLocation>
<dbReference type="RefSeq" id="WP_211785616.1">
    <property type="nucleotide sequence ID" value="NZ_CP047294.1"/>
</dbReference>
<protein>
    <recommendedName>
        <fullName evidence="6">Replication initiation protein RepC</fullName>
    </recommendedName>
</protein>
<dbReference type="Proteomes" id="UP000679284">
    <property type="component" value="Plasmid unnamed5"/>
</dbReference>
<feature type="domain" description="Plasmid replication protein C N-terminal" evidence="2">
    <location>
        <begin position="26"/>
        <end position="157"/>
    </location>
</feature>
<dbReference type="InterPro" id="IPR021760">
    <property type="entry name" value="RepC_C"/>
</dbReference>
<feature type="region of interest" description="Disordered" evidence="1">
    <location>
        <begin position="224"/>
        <end position="273"/>
    </location>
</feature>
<sequence length="391" mass="43214">MTFKKLMSRPPVGAIDAAVPKGNADETWIIFQTIRDAAPTLGLKPKVIQTLAAMISCLKPGRGTVCFASTRELMRRLAGVSERTIRRHVSDLVAIGILERRDSPNFKRYVSRGASPADTIAFGFDLKPMVESRDRWSHALNEHNRSMLERRHLITIVKDLISRLEGENVAPAALAEARLRVRRKLTADDLRDLRNSLNALTPVSAVRPAEDAATDKGKSALPCTEFKHVTKTMETDDPSEMSDTGGHNDRNHSKSKIEDKDKNSLNQHASPHRTELKSLLGKLAIACQDALDFAEKPPRTENDMIALGHMLAPMIGIKPALQEEARTSLGALPAAISVMLMVRIHGRVRNMEAYFRSLVSGRRRISFEPLTLLDRLAQRAGSPSVAQFAGE</sequence>
<name>A0A8J8MW40_9RHOB</name>
<feature type="compositionally biased region" description="Basic and acidic residues" evidence="1">
    <location>
        <begin position="246"/>
        <end position="263"/>
    </location>
</feature>
<dbReference type="InterPro" id="IPR036390">
    <property type="entry name" value="WH_DNA-bd_sf"/>
</dbReference>